<dbReference type="InterPro" id="IPR027417">
    <property type="entry name" value="P-loop_NTPase"/>
</dbReference>
<evidence type="ECO:0000256" key="3">
    <source>
        <dbReference type="ARBA" id="ARBA00022517"/>
    </source>
</evidence>
<dbReference type="InterPro" id="IPR031166">
    <property type="entry name" value="G_ENGA"/>
</dbReference>
<keyword evidence="3" id="KW-0690">Ribosome biogenesis</keyword>
<organism evidence="10 11">
    <name type="scientific">Chrysophaeum taylorii</name>
    <dbReference type="NCBI Taxonomy" id="2483200"/>
    <lineage>
        <taxon>Eukaryota</taxon>
        <taxon>Sar</taxon>
        <taxon>Stramenopiles</taxon>
        <taxon>Ochrophyta</taxon>
        <taxon>Pelagophyceae</taxon>
        <taxon>Pelagomonadales</taxon>
        <taxon>Pelagomonadaceae</taxon>
        <taxon>Chrysophaeum</taxon>
    </lineage>
</organism>
<dbReference type="EMBL" id="JAQMWT010000471">
    <property type="protein sequence ID" value="KAJ8600827.1"/>
    <property type="molecule type" value="Genomic_DNA"/>
</dbReference>
<dbReference type="NCBIfam" id="TIGR00231">
    <property type="entry name" value="small_GTP"/>
    <property type="match status" value="2"/>
</dbReference>
<dbReference type="Proteomes" id="UP001230188">
    <property type="component" value="Unassembled WGS sequence"/>
</dbReference>
<accession>A0AAD7U9K4</accession>
<comment type="caution">
    <text evidence="10">The sequence shown here is derived from an EMBL/GenBank/DDBJ whole genome shotgun (WGS) entry which is preliminary data.</text>
</comment>
<dbReference type="InterPro" id="IPR006073">
    <property type="entry name" value="GTP-bd"/>
</dbReference>
<dbReference type="CDD" id="cd01894">
    <property type="entry name" value="EngA1"/>
    <property type="match status" value="1"/>
</dbReference>
<reference evidence="10" key="1">
    <citation type="submission" date="2023-01" db="EMBL/GenBank/DDBJ databases">
        <title>Metagenome sequencing of chrysophaentin producing Chrysophaeum taylorii.</title>
        <authorList>
            <person name="Davison J."/>
            <person name="Bewley C."/>
        </authorList>
    </citation>
    <scope>NUCLEOTIDE SEQUENCE</scope>
    <source>
        <strain evidence="10">NIES-1699</strain>
    </source>
</reference>
<dbReference type="InterPro" id="IPR016484">
    <property type="entry name" value="GTPase_Der"/>
</dbReference>
<dbReference type="InterPro" id="IPR032859">
    <property type="entry name" value="KH_dom-like"/>
</dbReference>
<evidence type="ECO:0000256" key="2">
    <source>
        <dbReference type="ARBA" id="ARBA00020953"/>
    </source>
</evidence>
<protein>
    <recommendedName>
        <fullName evidence="2 7">GTPase Der</fullName>
    </recommendedName>
</protein>
<evidence type="ECO:0000313" key="10">
    <source>
        <dbReference type="EMBL" id="KAJ8600827.1"/>
    </source>
</evidence>
<comment type="similarity">
    <text evidence="1 7">Belongs to the TRAFAC class TrmE-Era-EngA-EngB-Septin-like GTPase superfamily. EngA (Der) GTPase family.</text>
</comment>
<dbReference type="PIRSF" id="PIRSF006485">
    <property type="entry name" value="GTP-binding_EngA"/>
    <property type="match status" value="1"/>
</dbReference>
<evidence type="ECO:0000256" key="8">
    <source>
        <dbReference type="SAM" id="SignalP"/>
    </source>
</evidence>
<dbReference type="FunFam" id="3.30.300.20:FF:000004">
    <property type="entry name" value="GTPase Der"/>
    <property type="match status" value="1"/>
</dbReference>
<keyword evidence="6 7" id="KW-0342">GTP-binding</keyword>
<evidence type="ECO:0000256" key="7">
    <source>
        <dbReference type="RuleBase" id="RU004481"/>
    </source>
</evidence>
<dbReference type="PANTHER" id="PTHR43834:SF6">
    <property type="entry name" value="GTPASE DER"/>
    <property type="match status" value="1"/>
</dbReference>
<dbReference type="HAMAP" id="MF_00195">
    <property type="entry name" value="GTPase_Der"/>
    <property type="match status" value="1"/>
</dbReference>
<evidence type="ECO:0000256" key="1">
    <source>
        <dbReference type="ARBA" id="ARBA00008279"/>
    </source>
</evidence>
<dbReference type="Gene3D" id="3.30.300.20">
    <property type="match status" value="1"/>
</dbReference>
<keyword evidence="11" id="KW-1185">Reference proteome</keyword>
<dbReference type="PROSITE" id="PS51712">
    <property type="entry name" value="G_ENGA"/>
    <property type="match status" value="1"/>
</dbReference>
<dbReference type="GO" id="GO:0042254">
    <property type="term" value="P:ribosome biogenesis"/>
    <property type="evidence" value="ECO:0007669"/>
    <property type="project" value="UniProtKB-KW"/>
</dbReference>
<keyword evidence="5 7" id="KW-0547">Nucleotide-binding</keyword>
<dbReference type="GO" id="GO:0043022">
    <property type="term" value="F:ribosome binding"/>
    <property type="evidence" value="ECO:0007669"/>
    <property type="project" value="TreeGrafter"/>
</dbReference>
<evidence type="ECO:0000256" key="5">
    <source>
        <dbReference type="ARBA" id="ARBA00022741"/>
    </source>
</evidence>
<comment type="function">
    <text evidence="7">GTPase that plays an essential role in the late steps of ribosome biogenesis.</text>
</comment>
<dbReference type="PANTHER" id="PTHR43834">
    <property type="entry name" value="GTPASE DER"/>
    <property type="match status" value="1"/>
</dbReference>
<evidence type="ECO:0000256" key="6">
    <source>
        <dbReference type="ARBA" id="ARBA00023134"/>
    </source>
</evidence>
<sequence>MLIGLFAARWCLVAPLQVGQHLACERRRVRVGAVEEDFLERSAAKEAPPQKLRRVARGAVPTVAVVGRPNVGKSTLVNRMCDAGTVNGAIVRDEPGVTRDRVYQRATWGGRDFEMIDTGGLLFDDEADALFLEEIREQASLALSESCAAILVVDGREGPTRVDEEIGAFLRKWPRDLPVVVAVNKCEQVLTEAEGAAEFWRLGLGEPIACSGVHGNGVAEVLDALLPAIDGATRRDAPRAERAHVDVAILGRPNVGKSCLLNRFLGVQRSIVSSIPGTTRDAVDESVVVDGHLFKFVDTAGVRRKARVRDPTEEAMVGRSLRAVRRADLVLLVVDSTVEPTDQDAALAERIAADGRACVVLANKWDIKQDKTEKSTREVSKILREALAPVAWAEILFVSALTGQRCLKVYAAIERAVANHRKRVETAVLNEVVRDALLWQPPPASASKGAAKIYFVSQPSVSPPTIVFMCNNPTLFTNNYKRYLERKIRESLPFEGTPIRLVFRGKRLRDEHRDRKRRR</sequence>
<name>A0AAD7U9K4_9STRA</name>
<dbReference type="SUPFAM" id="SSF52540">
    <property type="entry name" value="P-loop containing nucleoside triphosphate hydrolases"/>
    <property type="match status" value="2"/>
</dbReference>
<evidence type="ECO:0000313" key="11">
    <source>
        <dbReference type="Proteomes" id="UP001230188"/>
    </source>
</evidence>
<feature type="chain" id="PRO_5042115596" description="GTPase Der" evidence="8">
    <location>
        <begin position="16"/>
        <end position="519"/>
    </location>
</feature>
<dbReference type="PRINTS" id="PR00326">
    <property type="entry name" value="GTP1OBG"/>
</dbReference>
<dbReference type="Pfam" id="PF14714">
    <property type="entry name" value="KH_dom-like"/>
    <property type="match status" value="1"/>
</dbReference>
<dbReference type="Gene3D" id="3.40.50.300">
    <property type="entry name" value="P-loop containing nucleotide triphosphate hydrolases"/>
    <property type="match status" value="2"/>
</dbReference>
<feature type="domain" description="EngA-type G" evidence="9">
    <location>
        <begin position="245"/>
        <end position="421"/>
    </location>
</feature>
<evidence type="ECO:0000256" key="4">
    <source>
        <dbReference type="ARBA" id="ARBA00022737"/>
    </source>
</evidence>
<proteinExistence type="inferred from homology"/>
<dbReference type="Pfam" id="PF01926">
    <property type="entry name" value="MMR_HSR1"/>
    <property type="match status" value="2"/>
</dbReference>
<dbReference type="AlphaFoldDB" id="A0AAD7U9K4"/>
<dbReference type="InterPro" id="IPR015946">
    <property type="entry name" value="KH_dom-like_a/b"/>
</dbReference>
<dbReference type="NCBIfam" id="TIGR03594">
    <property type="entry name" value="GTPase_EngA"/>
    <property type="match status" value="1"/>
</dbReference>
<feature type="signal peptide" evidence="8">
    <location>
        <begin position="1"/>
        <end position="15"/>
    </location>
</feature>
<dbReference type="InterPro" id="IPR005225">
    <property type="entry name" value="Small_GTP-bd"/>
</dbReference>
<gene>
    <name evidence="10" type="ORF">CTAYLR_006405</name>
</gene>
<keyword evidence="8" id="KW-0732">Signal</keyword>
<dbReference type="CDD" id="cd01895">
    <property type="entry name" value="EngA2"/>
    <property type="match status" value="1"/>
</dbReference>
<evidence type="ECO:0000259" key="9">
    <source>
        <dbReference type="PROSITE" id="PS51712"/>
    </source>
</evidence>
<dbReference type="GO" id="GO:0005525">
    <property type="term" value="F:GTP binding"/>
    <property type="evidence" value="ECO:0007669"/>
    <property type="project" value="UniProtKB-KW"/>
</dbReference>
<keyword evidence="4 7" id="KW-0677">Repeat</keyword>